<organism evidence="1">
    <name type="scientific">Rhipicephalus pulchellus</name>
    <name type="common">Yellow backed tick</name>
    <name type="synonym">Dermacentor pulchellus</name>
    <dbReference type="NCBI Taxonomy" id="72859"/>
    <lineage>
        <taxon>Eukaryota</taxon>
        <taxon>Metazoa</taxon>
        <taxon>Ecdysozoa</taxon>
        <taxon>Arthropoda</taxon>
        <taxon>Chelicerata</taxon>
        <taxon>Arachnida</taxon>
        <taxon>Acari</taxon>
        <taxon>Parasitiformes</taxon>
        <taxon>Ixodida</taxon>
        <taxon>Ixodoidea</taxon>
        <taxon>Ixodidae</taxon>
        <taxon>Rhipicephalinae</taxon>
        <taxon>Rhipicephalus</taxon>
        <taxon>Rhipicephalus</taxon>
    </lineage>
</organism>
<sequence length="89" mass="10163">MVAYLRALLWNKIVLDFLLCQRLRCLRQHARLHVVQRVGAAEAATFHIHAIAPDQRKCTNHFGGCRQWAIVNFLIAVALARGRHVVLIL</sequence>
<reference evidence="1" key="1">
    <citation type="submission" date="2012-11" db="EMBL/GenBank/DDBJ databases">
        <authorList>
            <person name="Lucero-Rivera Y.E."/>
            <person name="Tovar-Ramirez D."/>
        </authorList>
    </citation>
    <scope>NUCLEOTIDE SEQUENCE</scope>
    <source>
        <tissue evidence="1">Salivary gland</tissue>
    </source>
</reference>
<protein>
    <submittedName>
        <fullName evidence="1">Uncharacterized protein</fullName>
    </submittedName>
</protein>
<proteinExistence type="evidence at transcript level"/>
<name>L7LV47_RHIPC</name>
<evidence type="ECO:0000313" key="1">
    <source>
        <dbReference type="EMBL" id="JAA55670.1"/>
    </source>
</evidence>
<accession>L7LV47</accession>
<dbReference type="EMBL" id="GACK01009364">
    <property type="protein sequence ID" value="JAA55670.1"/>
    <property type="molecule type" value="mRNA"/>
</dbReference>
<dbReference type="AlphaFoldDB" id="L7LV47"/>
<reference evidence="1" key="2">
    <citation type="journal article" date="2015" name="J. Proteomics">
        <title>Sexual differences in the sialomes of the zebra tick, Rhipicephalus pulchellus.</title>
        <authorList>
            <person name="Tan A.W."/>
            <person name="Francischetti I.M."/>
            <person name="Slovak M."/>
            <person name="Kini R.M."/>
            <person name="Ribeiro J.M."/>
        </authorList>
    </citation>
    <scope>NUCLEOTIDE SEQUENCE</scope>
    <source>
        <tissue evidence="1">Salivary gland</tissue>
    </source>
</reference>